<evidence type="ECO:0000256" key="4">
    <source>
        <dbReference type="RuleBase" id="RU003939"/>
    </source>
</evidence>
<dbReference type="Proteomes" id="UP000285173">
    <property type="component" value="Unassembled WGS sequence"/>
</dbReference>
<organism evidence="11 16">
    <name type="scientific">Parabacteroides merdae</name>
    <dbReference type="NCBI Taxonomy" id="46503"/>
    <lineage>
        <taxon>Bacteria</taxon>
        <taxon>Pseudomonadati</taxon>
        <taxon>Bacteroidota</taxon>
        <taxon>Bacteroidia</taxon>
        <taxon>Bacteroidales</taxon>
        <taxon>Tannerellaceae</taxon>
        <taxon>Parabacteroides</taxon>
    </lineage>
</organism>
<dbReference type="PANTHER" id="PTHR33175">
    <property type="entry name" value="DNA-BINDING PROTEIN HU"/>
    <property type="match status" value="1"/>
</dbReference>
<dbReference type="GO" id="GO:0030527">
    <property type="term" value="F:structural constituent of chromatin"/>
    <property type="evidence" value="ECO:0007669"/>
    <property type="project" value="InterPro"/>
</dbReference>
<dbReference type="EMBL" id="WNCR01000003">
    <property type="protein sequence ID" value="MTU29185.1"/>
    <property type="molecule type" value="Genomic_DNA"/>
</dbReference>
<reference evidence="5" key="3">
    <citation type="submission" date="2022-01" db="EMBL/GenBank/DDBJ databases">
        <title>Novel bile acid biosynthetic pathways are enriched in the microbiome of centenarians.</title>
        <authorList>
            <person name="Sato Y."/>
            <person name="Atarashi K."/>
            <person name="Plichta R.D."/>
            <person name="Arai Y."/>
            <person name="Sasajima S."/>
            <person name="Kearney M.S."/>
            <person name="Suda W."/>
            <person name="Takeshita K."/>
            <person name="Sasaki T."/>
            <person name="Okamoto S."/>
            <person name="Skelly N.A."/>
            <person name="Okamura Y."/>
            <person name="Vlamakis H."/>
            <person name="Li Y."/>
            <person name="Tanoue T."/>
            <person name="Takei H."/>
            <person name="Nittono H."/>
            <person name="Narushima S."/>
            <person name="Irie J."/>
            <person name="Itoh H."/>
            <person name="Moriya K."/>
            <person name="Sugiura Y."/>
            <person name="Suematsu M."/>
            <person name="Moritoki N."/>
            <person name="Shibata S."/>
            <person name="Littman R.D."/>
            <person name="Fischbach A.M."/>
            <person name="Uwamino Y."/>
            <person name="Inoue T."/>
            <person name="Honda A."/>
            <person name="Hattori M."/>
            <person name="Murai T."/>
            <person name="Xavier J.R."/>
            <person name="Hirose N."/>
            <person name="Honda K."/>
        </authorList>
    </citation>
    <scope>NUCLEOTIDE SEQUENCE</scope>
    <source>
        <strain evidence="5">CE91-St3</strain>
    </source>
</reference>
<dbReference type="RefSeq" id="WP_005638763.1">
    <property type="nucleotide sequence ID" value="NZ_BAABYG010000001.1"/>
</dbReference>
<dbReference type="EMBL" id="WNDA01000019">
    <property type="protein sequence ID" value="MTU69844.1"/>
    <property type="molecule type" value="Genomic_DNA"/>
</dbReference>
<dbReference type="Proteomes" id="UP000261088">
    <property type="component" value="Unassembled WGS sequence"/>
</dbReference>
<dbReference type="GO" id="GO:0030261">
    <property type="term" value="P:chromosome condensation"/>
    <property type="evidence" value="ECO:0007669"/>
    <property type="project" value="UniProtKB-KW"/>
</dbReference>
<accession>A0A351E0U8</accession>
<dbReference type="AlphaFoldDB" id="A0A351E0U8"/>
<reference evidence="18 19" key="2">
    <citation type="journal article" date="2019" name="Nat. Med.">
        <title>A library of human gut bacterial isolates paired with longitudinal multiomics data enables mechanistic microbiome research.</title>
        <authorList>
            <person name="Poyet M."/>
            <person name="Groussin M."/>
            <person name="Gibbons S.M."/>
            <person name="Avila-Pacheco J."/>
            <person name="Jiang X."/>
            <person name="Kearney S.M."/>
            <person name="Perrotta A.R."/>
            <person name="Berdy B."/>
            <person name="Zhao S."/>
            <person name="Lieberman T.D."/>
            <person name="Swanson P.K."/>
            <person name="Smith M."/>
            <person name="Roesemann S."/>
            <person name="Alexander J.E."/>
            <person name="Rich S.A."/>
            <person name="Livny J."/>
            <person name="Vlamakis H."/>
            <person name="Clish C."/>
            <person name="Bullock K."/>
            <person name="Deik A."/>
            <person name="Scott J."/>
            <person name="Pierce K.A."/>
            <person name="Xavier R.J."/>
            <person name="Alm E.J."/>
        </authorList>
    </citation>
    <scope>NUCLEOTIDE SEQUENCE [LARGE SCALE GENOMIC DNA]</scope>
    <source>
        <strain evidence="9 21">BIOML-A11</strain>
        <strain evidence="8 20">BIOML-A16</strain>
        <strain evidence="6 19">BIOML-A25</strain>
        <strain evidence="7 18">BIOML-A29</strain>
    </source>
</reference>
<protein>
    <submittedName>
        <fullName evidence="11">HU family DNA-binding protein</fullName>
    </submittedName>
    <submittedName>
        <fullName evidence="5">Integration host factor subunit alpha</fullName>
    </submittedName>
</protein>
<dbReference type="OrthoDB" id="9799835at2"/>
<evidence type="ECO:0000256" key="1">
    <source>
        <dbReference type="ARBA" id="ARBA00010529"/>
    </source>
</evidence>
<evidence type="ECO:0000313" key="18">
    <source>
        <dbReference type="Proteomes" id="UP000434916"/>
    </source>
</evidence>
<dbReference type="EMBL" id="BQNZ01000001">
    <property type="protein sequence ID" value="GKH71369.1"/>
    <property type="molecule type" value="Genomic_DNA"/>
</dbReference>
<sequence>MTTKRALIKELAQRMECTDVAAKKFLNSYIELITEKLSEGEGVSIHYFGKLVPHYQTERPGRNLRTGEECKIRARTSVKFKASEILIQKLNPGK</sequence>
<evidence type="ECO:0000313" key="9">
    <source>
        <dbReference type="EMBL" id="MTV03611.1"/>
    </source>
</evidence>
<dbReference type="EMBL" id="WNCN01000023">
    <property type="protein sequence ID" value="MTU40777.1"/>
    <property type="molecule type" value="Genomic_DNA"/>
</dbReference>
<dbReference type="Pfam" id="PF00216">
    <property type="entry name" value="Bac_DNA_binding"/>
    <property type="match status" value="1"/>
</dbReference>
<dbReference type="EMBL" id="QSUP01000002">
    <property type="protein sequence ID" value="RGN53744.1"/>
    <property type="molecule type" value="Genomic_DNA"/>
</dbReference>
<comment type="similarity">
    <text evidence="1 4">Belongs to the bacterial histone-like protein family.</text>
</comment>
<comment type="caution">
    <text evidence="11">The sequence shown here is derived from an EMBL/GenBank/DDBJ whole genome shotgun (WGS) entry which is preliminary data.</text>
</comment>
<dbReference type="Proteomes" id="UP000448908">
    <property type="component" value="Unassembled WGS sequence"/>
</dbReference>
<dbReference type="Gene3D" id="4.10.520.10">
    <property type="entry name" value="IHF-like DNA-binding proteins"/>
    <property type="match status" value="1"/>
</dbReference>
<dbReference type="GeneID" id="49205235"/>
<dbReference type="PANTHER" id="PTHR33175:SF3">
    <property type="entry name" value="DNA-BINDING PROTEIN HU-BETA"/>
    <property type="match status" value="1"/>
</dbReference>
<keyword evidence="3 11" id="KW-0238">DNA-binding</keyword>
<dbReference type="EMBL" id="QSEF01000012">
    <property type="protein sequence ID" value="RGZ48067.1"/>
    <property type="molecule type" value="Genomic_DNA"/>
</dbReference>
<keyword evidence="18" id="KW-1185">Reference proteome</keyword>
<dbReference type="Proteomes" id="UP000286260">
    <property type="component" value="Unassembled WGS sequence"/>
</dbReference>
<evidence type="ECO:0000313" key="5">
    <source>
        <dbReference type="EMBL" id="GKH71369.1"/>
    </source>
</evidence>
<evidence type="ECO:0000313" key="14">
    <source>
        <dbReference type="Proteomes" id="UP000261088"/>
    </source>
</evidence>
<evidence type="ECO:0000313" key="19">
    <source>
        <dbReference type="Proteomes" id="UP000437446"/>
    </source>
</evidence>
<evidence type="ECO:0000313" key="21">
    <source>
        <dbReference type="Proteomes" id="UP000482671"/>
    </source>
</evidence>
<evidence type="ECO:0000256" key="3">
    <source>
        <dbReference type="ARBA" id="ARBA00023125"/>
    </source>
</evidence>
<dbReference type="Proteomes" id="UP000437446">
    <property type="component" value="Unassembled WGS sequence"/>
</dbReference>
<evidence type="ECO:0000313" key="13">
    <source>
        <dbReference type="EMBL" id="RHH77746.1"/>
    </source>
</evidence>
<dbReference type="Proteomes" id="UP000283732">
    <property type="component" value="Unassembled WGS sequence"/>
</dbReference>
<dbReference type="EMBL" id="QSII01000020">
    <property type="protein sequence ID" value="RHC82650.1"/>
    <property type="molecule type" value="Genomic_DNA"/>
</dbReference>
<keyword evidence="2" id="KW-0226">DNA condensation</keyword>
<dbReference type="EMBL" id="QRKC01000003">
    <property type="protein sequence ID" value="RHH77746.1"/>
    <property type="molecule type" value="Genomic_DNA"/>
</dbReference>
<dbReference type="Proteomes" id="UP000434916">
    <property type="component" value="Unassembled WGS sequence"/>
</dbReference>
<dbReference type="InterPro" id="IPR010992">
    <property type="entry name" value="IHF-like_DNA-bd_dom_sf"/>
</dbReference>
<dbReference type="SUPFAM" id="SSF47729">
    <property type="entry name" value="IHF-like DNA-binding proteins"/>
    <property type="match status" value="1"/>
</dbReference>
<dbReference type="GO" id="GO:0003677">
    <property type="term" value="F:DNA binding"/>
    <property type="evidence" value="ECO:0007669"/>
    <property type="project" value="UniProtKB-KW"/>
</dbReference>
<evidence type="ECO:0000313" key="7">
    <source>
        <dbReference type="EMBL" id="MTU40777.1"/>
    </source>
</evidence>
<dbReference type="InterPro" id="IPR000119">
    <property type="entry name" value="Hist_DNA-bd"/>
</dbReference>
<dbReference type="EMBL" id="WNDD01000028">
    <property type="protein sequence ID" value="MTV03611.1"/>
    <property type="molecule type" value="Genomic_DNA"/>
</dbReference>
<evidence type="ECO:0000313" key="6">
    <source>
        <dbReference type="EMBL" id="MTU29185.1"/>
    </source>
</evidence>
<reference evidence="14 15" key="1">
    <citation type="submission" date="2018-08" db="EMBL/GenBank/DDBJ databases">
        <title>A genome reference for cultivated species of the human gut microbiota.</title>
        <authorList>
            <person name="Zou Y."/>
            <person name="Xue W."/>
            <person name="Luo G."/>
        </authorList>
    </citation>
    <scope>NUCLEOTIDE SEQUENCE [LARGE SCALE GENOMIC DNA]</scope>
    <source>
        <strain evidence="13 15">AM16-50</strain>
        <strain evidence="12 17">AM34-17</strain>
        <strain evidence="11 16">AM50-15</strain>
        <strain evidence="10 14">OM05-11AA</strain>
    </source>
</reference>
<evidence type="ECO:0000313" key="16">
    <source>
        <dbReference type="Proteomes" id="UP000285173"/>
    </source>
</evidence>
<evidence type="ECO:0000256" key="2">
    <source>
        <dbReference type="ARBA" id="ARBA00023067"/>
    </source>
</evidence>
<evidence type="ECO:0000313" key="8">
    <source>
        <dbReference type="EMBL" id="MTU69844.1"/>
    </source>
</evidence>
<dbReference type="SMART" id="SM00411">
    <property type="entry name" value="BHL"/>
    <property type="match status" value="1"/>
</dbReference>
<proteinExistence type="inferred from homology"/>
<evidence type="ECO:0000313" key="10">
    <source>
        <dbReference type="EMBL" id="RGN53744.1"/>
    </source>
</evidence>
<dbReference type="Proteomes" id="UP000482671">
    <property type="component" value="Unassembled WGS sequence"/>
</dbReference>
<evidence type="ECO:0000313" key="12">
    <source>
        <dbReference type="EMBL" id="RHC82650.1"/>
    </source>
</evidence>
<evidence type="ECO:0000313" key="11">
    <source>
        <dbReference type="EMBL" id="RGZ48067.1"/>
    </source>
</evidence>
<gene>
    <name evidence="5" type="primary">ihfA</name>
    <name evidence="5" type="ORF">CE91St3_12320</name>
    <name evidence="13" type="ORF">DW191_09345</name>
    <name evidence="12" type="ORF">DW828_13945</name>
    <name evidence="11" type="ORF">DW986_10080</name>
    <name evidence="10" type="ORF">DXB61_02425</name>
    <name evidence="6" type="ORF">GMD66_08135</name>
    <name evidence="7" type="ORF">GMD82_15230</name>
    <name evidence="8" type="ORF">GMD92_12360</name>
    <name evidence="9" type="ORF">GME02_18615</name>
</gene>
<evidence type="ECO:0000313" key="15">
    <source>
        <dbReference type="Proteomes" id="UP000283732"/>
    </source>
</evidence>
<name>A0A351E0U8_9BACT</name>
<dbReference type="Proteomes" id="UP001055114">
    <property type="component" value="Unassembled WGS sequence"/>
</dbReference>
<evidence type="ECO:0000313" key="17">
    <source>
        <dbReference type="Proteomes" id="UP000286260"/>
    </source>
</evidence>
<evidence type="ECO:0000313" key="20">
    <source>
        <dbReference type="Proteomes" id="UP000448908"/>
    </source>
</evidence>